<accession>A0AAX4NDK2</accession>
<reference evidence="1" key="1">
    <citation type="submission" date="2023-03" db="EMBL/GenBank/DDBJ databases">
        <title>Newly Isolated Salmophages for Biocontrol of Salmonella in Ready-To-Eat Plant-Based Food.</title>
        <authorList>
            <person name="Wojcicki M."/>
            <person name="Swider O."/>
            <person name="Srednicka P."/>
            <person name="Ilczuk T."/>
            <person name="Koperski L."/>
            <person name="Shymialevich D."/>
            <person name="Cieslak H."/>
            <person name="Sokolowska B."/>
            <person name="Juszczuk-Kubiak E."/>
        </authorList>
    </citation>
    <scope>NUCLEOTIDE SEQUENCE</scope>
</reference>
<dbReference type="Proteomes" id="UP001431625">
    <property type="component" value="Segment"/>
</dbReference>
<organism evidence="1 2">
    <name type="scientific">Salmonella phage KKP_3831</name>
    <dbReference type="NCBI Taxonomy" id="3027684"/>
    <lineage>
        <taxon>Viruses</taxon>
        <taxon>Duplodnaviria</taxon>
        <taxon>Heunggongvirae</taxon>
        <taxon>Uroviricota</taxon>
        <taxon>Caudoviricetes</taxon>
        <taxon>Demerecviridae</taxon>
        <taxon>Markadamsvirinae</taxon>
        <taxon>Epseptimavirus</taxon>
        <taxon>Epseptimavirus KKP3831</taxon>
    </lineage>
</organism>
<evidence type="ECO:0000313" key="2">
    <source>
        <dbReference type="Proteomes" id="UP001431625"/>
    </source>
</evidence>
<dbReference type="GeneID" id="300175206"/>
<proteinExistence type="predicted"/>
<keyword evidence="2" id="KW-1185">Reference proteome</keyword>
<evidence type="ECO:0000313" key="1">
    <source>
        <dbReference type="EMBL" id="WYX90549.1"/>
    </source>
</evidence>
<dbReference type="EMBL" id="OQ674103">
    <property type="protein sequence ID" value="WYX90549.1"/>
    <property type="molecule type" value="Genomic_DNA"/>
</dbReference>
<name>A0AAX4NDK2_9CAUD</name>
<gene>
    <name evidence="1" type="ORF">PVA66_000104</name>
</gene>
<sequence>MSQKSMCDLLVWPDGSWCYRFEFATDDFS</sequence>
<protein>
    <submittedName>
        <fullName evidence="1">Uncharacterized protein</fullName>
    </submittedName>
</protein>
<dbReference type="RefSeq" id="YP_013605169.1">
    <property type="nucleotide sequence ID" value="NC_133303.1"/>
</dbReference>